<accession>A0ABR1XL68</accession>
<organism evidence="2 3">
    <name type="scientific">Phyllosticta citrichinensis</name>
    <dbReference type="NCBI Taxonomy" id="1130410"/>
    <lineage>
        <taxon>Eukaryota</taxon>
        <taxon>Fungi</taxon>
        <taxon>Dikarya</taxon>
        <taxon>Ascomycota</taxon>
        <taxon>Pezizomycotina</taxon>
        <taxon>Dothideomycetes</taxon>
        <taxon>Dothideomycetes incertae sedis</taxon>
        <taxon>Botryosphaeriales</taxon>
        <taxon>Phyllostictaceae</taxon>
        <taxon>Phyllosticta</taxon>
    </lineage>
</organism>
<feature type="region of interest" description="Disordered" evidence="1">
    <location>
        <begin position="60"/>
        <end position="94"/>
    </location>
</feature>
<dbReference type="Proteomes" id="UP001456524">
    <property type="component" value="Unassembled WGS sequence"/>
</dbReference>
<protein>
    <submittedName>
        <fullName evidence="2">Uncharacterized protein</fullName>
    </submittedName>
</protein>
<dbReference type="EMBL" id="JBBWUH010000008">
    <property type="protein sequence ID" value="KAK8159486.1"/>
    <property type="molecule type" value="Genomic_DNA"/>
</dbReference>
<reference evidence="2 3" key="1">
    <citation type="journal article" date="2022" name="G3 (Bethesda)">
        <title>Enemy or ally: a genomic approach to elucidate the lifestyle of Phyllosticta citrichinaensis.</title>
        <authorList>
            <person name="Buijs V.A."/>
            <person name="Groenewald J.Z."/>
            <person name="Haridas S."/>
            <person name="LaButti K.M."/>
            <person name="Lipzen A."/>
            <person name="Martin F.M."/>
            <person name="Barry K."/>
            <person name="Grigoriev I.V."/>
            <person name="Crous P.W."/>
            <person name="Seidl M.F."/>
        </authorList>
    </citation>
    <scope>NUCLEOTIDE SEQUENCE [LARGE SCALE GENOMIC DNA]</scope>
    <source>
        <strain evidence="2 3">CBS 129764</strain>
    </source>
</reference>
<sequence length="162" mass="17695">MLQPLAHRLFSPHAILCWAINSAAARQREQKLTCSLSDFRGTWRKLNVGSGRFPSLGSGIKRDKLPRSNRTIGIPKSTDLFTSSPNPLPSTTSAVKEYSLTSSPYLHSYHPRSSGKAASNPQTSNTLPLSPPCLPGKAPTKRLFATTNLLRAPPRRHQLPAS</sequence>
<feature type="compositionally biased region" description="Low complexity" evidence="1">
    <location>
        <begin position="82"/>
        <end position="93"/>
    </location>
</feature>
<comment type="caution">
    <text evidence="2">The sequence shown here is derived from an EMBL/GenBank/DDBJ whole genome shotgun (WGS) entry which is preliminary data.</text>
</comment>
<feature type="region of interest" description="Disordered" evidence="1">
    <location>
        <begin position="109"/>
        <end position="138"/>
    </location>
</feature>
<keyword evidence="3" id="KW-1185">Reference proteome</keyword>
<feature type="compositionally biased region" description="Polar residues" evidence="1">
    <location>
        <begin position="116"/>
        <end position="128"/>
    </location>
</feature>
<gene>
    <name evidence="2" type="ORF">IWX90DRAFT_301811</name>
</gene>
<name>A0ABR1XL68_9PEZI</name>
<evidence type="ECO:0000313" key="2">
    <source>
        <dbReference type="EMBL" id="KAK8159486.1"/>
    </source>
</evidence>
<proteinExistence type="predicted"/>
<evidence type="ECO:0000256" key="1">
    <source>
        <dbReference type="SAM" id="MobiDB-lite"/>
    </source>
</evidence>
<evidence type="ECO:0000313" key="3">
    <source>
        <dbReference type="Proteomes" id="UP001456524"/>
    </source>
</evidence>